<organism evidence="2 3">
    <name type="scientific">Fibroporia radiculosa</name>
    <dbReference type="NCBI Taxonomy" id="599839"/>
    <lineage>
        <taxon>Eukaryota</taxon>
        <taxon>Fungi</taxon>
        <taxon>Dikarya</taxon>
        <taxon>Basidiomycota</taxon>
        <taxon>Agaricomycotina</taxon>
        <taxon>Agaricomycetes</taxon>
        <taxon>Polyporales</taxon>
        <taxon>Fibroporiaceae</taxon>
        <taxon>Fibroporia</taxon>
    </lineage>
</organism>
<name>J4H5G7_9APHY</name>
<proteinExistence type="predicted"/>
<dbReference type="InParanoid" id="J4H5G7"/>
<keyword evidence="3" id="KW-1185">Reference proteome</keyword>
<reference evidence="2 3" key="1">
    <citation type="journal article" date="2012" name="Appl. Environ. Microbiol.">
        <title>Short-read sequencing for genomic analysis of the brown rot fungus Fibroporia radiculosa.</title>
        <authorList>
            <person name="Tang J.D."/>
            <person name="Perkins A.D."/>
            <person name="Sonstegard T.S."/>
            <person name="Schroeder S.G."/>
            <person name="Burgess S.C."/>
            <person name="Diehl S.V."/>
        </authorList>
    </citation>
    <scope>NUCLEOTIDE SEQUENCE [LARGE SCALE GENOMIC DNA]</scope>
    <source>
        <strain evidence="2 3">TFFH 294</strain>
    </source>
</reference>
<gene>
    <name evidence="2" type="ORF">FIBRA_08999</name>
</gene>
<evidence type="ECO:0000313" key="3">
    <source>
        <dbReference type="Proteomes" id="UP000006352"/>
    </source>
</evidence>
<evidence type="ECO:0000256" key="1">
    <source>
        <dbReference type="SAM" id="MobiDB-lite"/>
    </source>
</evidence>
<dbReference type="GeneID" id="24101609"/>
<dbReference type="Proteomes" id="UP000006352">
    <property type="component" value="Unassembled WGS sequence"/>
</dbReference>
<feature type="compositionally biased region" description="Pro residues" evidence="1">
    <location>
        <begin position="44"/>
        <end position="54"/>
    </location>
</feature>
<protein>
    <submittedName>
        <fullName evidence="2">Uncharacterized protein</fullName>
    </submittedName>
</protein>
<sequence length="162" mass="16791">MLIAERGHIALSAPARQMSSSSARGQSIQQPTLAACLPRLNGIPPSPKTIPMAPPRNSSPSMQAWKWSTTTSARAAAIALQPGVAPGSGCSSPSYSFSTLPVSSPSSFAPDAPMEMTSSTPTVHPPVRSYILADPPLQLPYIPPLNTTSPTSMAPSDSAPRT</sequence>
<dbReference type="HOGENOM" id="CLU_1635431_0_0_1"/>
<dbReference type="EMBL" id="HE797462">
    <property type="protein sequence ID" value="CCM06709.1"/>
    <property type="molecule type" value="Genomic_DNA"/>
</dbReference>
<feature type="region of interest" description="Disordered" evidence="1">
    <location>
        <begin position="141"/>
        <end position="162"/>
    </location>
</feature>
<accession>J4H5G7</accession>
<feature type="compositionally biased region" description="Polar residues" evidence="1">
    <location>
        <begin position="145"/>
        <end position="162"/>
    </location>
</feature>
<feature type="region of interest" description="Disordered" evidence="1">
    <location>
        <begin position="39"/>
        <end position="66"/>
    </location>
</feature>
<dbReference type="RefSeq" id="XP_012185992.1">
    <property type="nucleotide sequence ID" value="XM_012330602.1"/>
</dbReference>
<dbReference type="AlphaFoldDB" id="J4H5G7"/>
<evidence type="ECO:0000313" key="2">
    <source>
        <dbReference type="EMBL" id="CCM06709.1"/>
    </source>
</evidence>